<evidence type="ECO:0000256" key="1">
    <source>
        <dbReference type="SAM" id="SignalP"/>
    </source>
</evidence>
<feature type="non-terminal residue" evidence="2">
    <location>
        <position position="53"/>
    </location>
</feature>
<organism evidence="2 3">
    <name type="scientific">Cetraspora pellucida</name>
    <dbReference type="NCBI Taxonomy" id="1433469"/>
    <lineage>
        <taxon>Eukaryota</taxon>
        <taxon>Fungi</taxon>
        <taxon>Fungi incertae sedis</taxon>
        <taxon>Mucoromycota</taxon>
        <taxon>Glomeromycotina</taxon>
        <taxon>Glomeromycetes</taxon>
        <taxon>Diversisporales</taxon>
        <taxon>Gigasporaceae</taxon>
        <taxon>Cetraspora</taxon>
    </lineage>
</organism>
<gene>
    <name evidence="2" type="ORF">CPELLU_LOCUS16801</name>
</gene>
<reference evidence="2" key="1">
    <citation type="submission" date="2021-06" db="EMBL/GenBank/DDBJ databases">
        <authorList>
            <person name="Kallberg Y."/>
            <person name="Tangrot J."/>
            <person name="Rosling A."/>
        </authorList>
    </citation>
    <scope>NUCLEOTIDE SEQUENCE</scope>
    <source>
        <strain evidence="2">FL966</strain>
    </source>
</reference>
<evidence type="ECO:0000313" key="2">
    <source>
        <dbReference type="EMBL" id="CAG8787635.1"/>
    </source>
</evidence>
<feature type="signal peptide" evidence="1">
    <location>
        <begin position="1"/>
        <end position="21"/>
    </location>
</feature>
<dbReference type="Proteomes" id="UP000789759">
    <property type="component" value="Unassembled WGS sequence"/>
</dbReference>
<evidence type="ECO:0000313" key="3">
    <source>
        <dbReference type="Proteomes" id="UP000789759"/>
    </source>
</evidence>
<protein>
    <submittedName>
        <fullName evidence="2">8671_t:CDS:1</fullName>
    </submittedName>
</protein>
<proteinExistence type="predicted"/>
<name>A0A9N9P4S8_9GLOM</name>
<feature type="chain" id="PRO_5040197268" evidence="1">
    <location>
        <begin position="22"/>
        <end position="53"/>
    </location>
</feature>
<keyword evidence="3" id="KW-1185">Reference proteome</keyword>
<dbReference type="EMBL" id="CAJVQA010025963">
    <property type="protein sequence ID" value="CAG8787635.1"/>
    <property type="molecule type" value="Genomic_DNA"/>
</dbReference>
<accession>A0A9N9P4S8</accession>
<dbReference type="AlphaFoldDB" id="A0A9N9P4S8"/>
<sequence length="53" mass="6113">EAMISSVIVLICLTTGTPAVGKKKEKLMFKYLMLVIHHKKEARLHKYFVDYSC</sequence>
<comment type="caution">
    <text evidence="2">The sequence shown here is derived from an EMBL/GenBank/DDBJ whole genome shotgun (WGS) entry which is preliminary data.</text>
</comment>
<keyword evidence="1" id="KW-0732">Signal</keyword>